<dbReference type="Pfam" id="PF00685">
    <property type="entry name" value="Sulfotransfer_1"/>
    <property type="match status" value="1"/>
</dbReference>
<proteinExistence type="inferred from homology"/>
<dbReference type="KEGG" id="scac:106089258"/>
<evidence type="ECO:0000313" key="5">
    <source>
        <dbReference type="Proteomes" id="UP000095300"/>
    </source>
</evidence>
<dbReference type="InterPro" id="IPR000863">
    <property type="entry name" value="Sulfotransferase_dom"/>
</dbReference>
<dbReference type="AlphaFoldDB" id="A0A1I8PN73"/>
<evidence type="ECO:0000259" key="3">
    <source>
        <dbReference type="Pfam" id="PF00685"/>
    </source>
</evidence>
<keyword evidence="2" id="KW-0808">Transferase</keyword>
<dbReference type="Proteomes" id="UP000095300">
    <property type="component" value="Unassembled WGS sequence"/>
</dbReference>
<dbReference type="VEuPathDB" id="VectorBase:SCAU009588"/>
<dbReference type="SUPFAM" id="SSF52540">
    <property type="entry name" value="P-loop containing nucleoside triphosphate hydrolases"/>
    <property type="match status" value="1"/>
</dbReference>
<dbReference type="InterPro" id="IPR027417">
    <property type="entry name" value="P-loop_NTPase"/>
</dbReference>
<reference evidence="4" key="1">
    <citation type="submission" date="2020-05" db="UniProtKB">
        <authorList>
            <consortium name="EnsemblMetazoa"/>
        </authorList>
    </citation>
    <scope>IDENTIFICATION</scope>
    <source>
        <strain evidence="4">USDA</strain>
    </source>
</reference>
<dbReference type="Gene3D" id="3.40.50.300">
    <property type="entry name" value="P-loop containing nucleotide triphosphate hydrolases"/>
    <property type="match status" value="1"/>
</dbReference>
<keyword evidence="5" id="KW-1185">Reference proteome</keyword>
<name>A0A1I8PN73_STOCA</name>
<accession>A0A1I8PN73</accession>
<feature type="domain" description="Sulfotransferase" evidence="3">
    <location>
        <begin position="46"/>
        <end position="303"/>
    </location>
</feature>
<evidence type="ECO:0000256" key="2">
    <source>
        <dbReference type="ARBA" id="ARBA00022679"/>
    </source>
</evidence>
<dbReference type="STRING" id="35570.A0A1I8PN73"/>
<dbReference type="PANTHER" id="PTHR11783">
    <property type="entry name" value="SULFOTRANSFERASE SULT"/>
    <property type="match status" value="1"/>
</dbReference>
<dbReference type="EnsemblMetazoa" id="SCAU009588-RA">
    <property type="protein sequence ID" value="SCAU009588-PA"/>
    <property type="gene ID" value="SCAU009588"/>
</dbReference>
<dbReference type="GO" id="GO:0008146">
    <property type="term" value="F:sulfotransferase activity"/>
    <property type="evidence" value="ECO:0007669"/>
    <property type="project" value="InterPro"/>
</dbReference>
<comment type="similarity">
    <text evidence="1">Belongs to the sulfotransferase 1 family.</text>
</comment>
<protein>
    <recommendedName>
        <fullName evidence="3">Sulfotransferase domain-containing protein</fullName>
    </recommendedName>
</protein>
<evidence type="ECO:0000313" key="4">
    <source>
        <dbReference type="EnsemblMetazoa" id="SCAU009588-PA"/>
    </source>
</evidence>
<dbReference type="OrthoDB" id="205623at2759"/>
<organism evidence="4 5">
    <name type="scientific">Stomoxys calcitrans</name>
    <name type="common">Stable fly</name>
    <name type="synonym">Conops calcitrans</name>
    <dbReference type="NCBI Taxonomy" id="35570"/>
    <lineage>
        <taxon>Eukaryota</taxon>
        <taxon>Metazoa</taxon>
        <taxon>Ecdysozoa</taxon>
        <taxon>Arthropoda</taxon>
        <taxon>Hexapoda</taxon>
        <taxon>Insecta</taxon>
        <taxon>Pterygota</taxon>
        <taxon>Neoptera</taxon>
        <taxon>Endopterygota</taxon>
        <taxon>Diptera</taxon>
        <taxon>Brachycera</taxon>
        <taxon>Muscomorpha</taxon>
        <taxon>Muscoidea</taxon>
        <taxon>Muscidae</taxon>
        <taxon>Stomoxys</taxon>
    </lineage>
</organism>
<gene>
    <name evidence="4" type="primary">106089258</name>
</gene>
<evidence type="ECO:0000256" key="1">
    <source>
        <dbReference type="ARBA" id="ARBA00005771"/>
    </source>
</evidence>
<sequence length="318" mass="38162">MKSLTEYQPPRYPTNLLQKDWSKRKLHYRSERLDYIRKVHNVEVFPDDVWLVTLPKCGTTWMQELLWLVMNDFDFETAKSEHLEVRSPYMEFDYMINNDLENCFKPIEQLKRPRLIKTHLSLPLLPQQIWDKKPKVVYVARNIKDATVSEYYHARNVGAAVDKSLDEYVREEIEGTQLHDPFLHITEFYALRHEPWLFYTSFERMKLDLRQVITDVCNFLGKSIDEETMEKMLKHLSFEEMKKNPKTNHIWEFNQVRAKHGVSQTPQEFNFIRKGQMNAYREELSPEMINKIDMWVEENLKDLNVSLNELLLLNSGQK</sequence>